<keyword evidence="3" id="KW-1185">Reference proteome</keyword>
<feature type="region of interest" description="Disordered" evidence="1">
    <location>
        <begin position="56"/>
        <end position="77"/>
    </location>
</feature>
<sequence>MRMKNEAYSANENGEGAIRRMRPIRRMRGYSAELIRPPESFGDLGSVDFEWKSSRIKSQSSDTTLLDRSGARKQSESNRKLLDNLWDSAESYSRAFQSKPTGTVVIRGCGNNLEAMIEHHGLRIELG</sequence>
<evidence type="ECO:0000313" key="2">
    <source>
        <dbReference type="EMBL" id="KAD4180414.1"/>
    </source>
</evidence>
<gene>
    <name evidence="2" type="ORF">E3N88_29005</name>
</gene>
<dbReference type="AlphaFoldDB" id="A0A5N6N2T4"/>
<organism evidence="2 3">
    <name type="scientific">Mikania micrantha</name>
    <name type="common">bitter vine</name>
    <dbReference type="NCBI Taxonomy" id="192012"/>
    <lineage>
        <taxon>Eukaryota</taxon>
        <taxon>Viridiplantae</taxon>
        <taxon>Streptophyta</taxon>
        <taxon>Embryophyta</taxon>
        <taxon>Tracheophyta</taxon>
        <taxon>Spermatophyta</taxon>
        <taxon>Magnoliopsida</taxon>
        <taxon>eudicotyledons</taxon>
        <taxon>Gunneridae</taxon>
        <taxon>Pentapetalae</taxon>
        <taxon>asterids</taxon>
        <taxon>campanulids</taxon>
        <taxon>Asterales</taxon>
        <taxon>Asteraceae</taxon>
        <taxon>Asteroideae</taxon>
        <taxon>Heliantheae alliance</taxon>
        <taxon>Eupatorieae</taxon>
        <taxon>Mikania</taxon>
    </lineage>
</organism>
<name>A0A5N6N2T4_9ASTR</name>
<accession>A0A5N6N2T4</accession>
<evidence type="ECO:0000313" key="3">
    <source>
        <dbReference type="Proteomes" id="UP000326396"/>
    </source>
</evidence>
<evidence type="ECO:0000256" key="1">
    <source>
        <dbReference type="SAM" id="MobiDB-lite"/>
    </source>
</evidence>
<proteinExistence type="predicted"/>
<reference evidence="2 3" key="1">
    <citation type="submission" date="2019-05" db="EMBL/GenBank/DDBJ databases">
        <title>Mikania micrantha, genome provides insights into the molecular mechanism of rapid growth.</title>
        <authorList>
            <person name="Liu B."/>
        </authorList>
    </citation>
    <scope>NUCLEOTIDE SEQUENCE [LARGE SCALE GENOMIC DNA]</scope>
    <source>
        <strain evidence="2">NLD-2019</strain>
        <tissue evidence="2">Leaf</tissue>
    </source>
</reference>
<comment type="caution">
    <text evidence="2">The sequence shown here is derived from an EMBL/GenBank/DDBJ whole genome shotgun (WGS) entry which is preliminary data.</text>
</comment>
<protein>
    <submittedName>
        <fullName evidence="2">Uncharacterized protein</fullName>
    </submittedName>
</protein>
<feature type="compositionally biased region" description="Polar residues" evidence="1">
    <location>
        <begin position="56"/>
        <end position="66"/>
    </location>
</feature>
<dbReference type="EMBL" id="SZYD01000014">
    <property type="protein sequence ID" value="KAD4180414.1"/>
    <property type="molecule type" value="Genomic_DNA"/>
</dbReference>
<dbReference type="Proteomes" id="UP000326396">
    <property type="component" value="Linkage Group LG4"/>
</dbReference>